<organism evidence="2 3">
    <name type="scientific">Cryptococcus neoformans Tu259-1</name>
    <dbReference type="NCBI Taxonomy" id="1230072"/>
    <lineage>
        <taxon>Eukaryota</taxon>
        <taxon>Fungi</taxon>
        <taxon>Dikarya</taxon>
        <taxon>Basidiomycota</taxon>
        <taxon>Agaricomycotina</taxon>
        <taxon>Tremellomycetes</taxon>
        <taxon>Tremellales</taxon>
        <taxon>Cryptococcaceae</taxon>
        <taxon>Cryptococcus</taxon>
        <taxon>Cryptococcus neoformans species complex</taxon>
    </lineage>
</organism>
<name>A0A854Q4Q1_CRYNE</name>
<reference evidence="2 3" key="1">
    <citation type="submission" date="2017-06" db="EMBL/GenBank/DDBJ databases">
        <title>Global population genomics of the pathogenic fungus Cryptococcus neoformans var. grubii.</title>
        <authorList>
            <person name="Cuomo C."/>
            <person name="Litvintseva A."/>
            <person name="Chen Y."/>
            <person name="Young S."/>
            <person name="Zeng Q."/>
            <person name="Chapman S."/>
            <person name="Gujja S."/>
            <person name="Saif S."/>
            <person name="Birren B."/>
        </authorList>
    </citation>
    <scope>NUCLEOTIDE SEQUENCE [LARGE SCALE GENOMIC DNA]</scope>
    <source>
        <strain evidence="2 3">Tu259-1</strain>
    </source>
</reference>
<comment type="caution">
    <text evidence="2">The sequence shown here is derived from an EMBL/GenBank/DDBJ whole genome shotgun (WGS) entry which is preliminary data.</text>
</comment>
<proteinExistence type="predicted"/>
<dbReference type="EMBL" id="AMKT01000101">
    <property type="protein sequence ID" value="OXG10756.1"/>
    <property type="molecule type" value="Genomic_DNA"/>
</dbReference>
<evidence type="ECO:0000313" key="2">
    <source>
        <dbReference type="EMBL" id="OXG10756.1"/>
    </source>
</evidence>
<dbReference type="AlphaFoldDB" id="A0A854Q4Q1"/>
<gene>
    <name evidence="2" type="ORF">C361_06790</name>
</gene>
<evidence type="ECO:0000313" key="3">
    <source>
        <dbReference type="Proteomes" id="UP000199727"/>
    </source>
</evidence>
<dbReference type="Proteomes" id="UP000199727">
    <property type="component" value="Unassembled WGS sequence"/>
</dbReference>
<sequence>MGSILNGDRATKGKISRLLAGSVTPGTNKENLIKFKCMMKESMDQALDQVSVTHGLKRGGSRANLLYSFEQLEPLGLILVIDPRAEVSLDLLKKSRKTHVEYETVFEALSRRYIRYEPLIDWTPPQASKRRQAPHRQSSRQEISSVGGLGGVSFENDGCM</sequence>
<accession>A0A854Q4Q1</accession>
<protein>
    <submittedName>
        <fullName evidence="2">Uncharacterized protein</fullName>
    </submittedName>
</protein>
<feature type="compositionally biased region" description="Basic residues" evidence="1">
    <location>
        <begin position="128"/>
        <end position="138"/>
    </location>
</feature>
<evidence type="ECO:0000256" key="1">
    <source>
        <dbReference type="SAM" id="MobiDB-lite"/>
    </source>
</evidence>
<feature type="region of interest" description="Disordered" evidence="1">
    <location>
        <begin position="125"/>
        <end position="160"/>
    </location>
</feature>